<evidence type="ECO:0000256" key="1">
    <source>
        <dbReference type="SAM" id="MobiDB-lite"/>
    </source>
</evidence>
<dbReference type="STRING" id="1051891.A0A0C3LLS9"/>
<dbReference type="HOGENOM" id="CLU_364725_0_0_1"/>
<feature type="region of interest" description="Disordered" evidence="1">
    <location>
        <begin position="461"/>
        <end position="488"/>
    </location>
</feature>
<feature type="compositionally biased region" description="Acidic residues" evidence="1">
    <location>
        <begin position="469"/>
        <end position="480"/>
    </location>
</feature>
<reference evidence="4" key="2">
    <citation type="submission" date="2015-01" db="EMBL/GenBank/DDBJ databases">
        <title>Evolutionary Origins and Diversification of the Mycorrhizal Mutualists.</title>
        <authorList>
            <consortium name="DOE Joint Genome Institute"/>
            <consortium name="Mycorrhizal Genomics Consortium"/>
            <person name="Kohler A."/>
            <person name="Kuo A."/>
            <person name="Nagy L.G."/>
            <person name="Floudas D."/>
            <person name="Copeland A."/>
            <person name="Barry K.W."/>
            <person name="Cichocki N."/>
            <person name="Veneault-Fourrey C."/>
            <person name="LaButti K."/>
            <person name="Lindquist E.A."/>
            <person name="Lipzen A."/>
            <person name="Lundell T."/>
            <person name="Morin E."/>
            <person name="Murat C."/>
            <person name="Riley R."/>
            <person name="Ohm R."/>
            <person name="Sun H."/>
            <person name="Tunlid A."/>
            <person name="Henrissat B."/>
            <person name="Grigoriev I.V."/>
            <person name="Hibbett D.S."/>
            <person name="Martin F."/>
        </authorList>
    </citation>
    <scope>NUCLEOTIDE SEQUENCE [LARGE SCALE GENOMIC DNA]</scope>
    <source>
        <strain evidence="4">MUT 4182</strain>
    </source>
</reference>
<dbReference type="Proteomes" id="UP000054248">
    <property type="component" value="Unassembled WGS sequence"/>
</dbReference>
<dbReference type="InterPro" id="IPR005135">
    <property type="entry name" value="Endo/exonuclease/phosphatase"/>
</dbReference>
<gene>
    <name evidence="3" type="ORF">M407DRAFT_28172</name>
</gene>
<evidence type="ECO:0000259" key="2">
    <source>
        <dbReference type="Pfam" id="PF14529"/>
    </source>
</evidence>
<dbReference type="SUPFAM" id="SSF56219">
    <property type="entry name" value="DNase I-like"/>
    <property type="match status" value="1"/>
</dbReference>
<sequence>MNTSLRLALEEIAAYVITAEDGSGIGKAELFAIVASQQKVIANQQEVSGRLLGPSNATMPKTTENRTKKNSDTNGSGMTPSVNPVPFAPRRSSRKLFAAPQVRTSTNPGNPTQRHSPARLILRCTPPISIEKRRDAAAVCTEANKVLAQAQPTTTIRVALASYTDRGNITLVVTGKSKSEDLMPYAAAIGNAIAPGHAVKPSNDTPWYKVIVHAASTCNTHGDPILTAEQFTEEIFDSNYWLTESAVRLADGCRFLAAPKELKNKTHAAFVMTFEKLEDAKFLVKDQGGLYFSGKWCRADKFEDRQQVRQCERCLSLLHGTKSCRERIRCRYCKGDHESWKHSCTEASCGAKGPCPHSQCVNCPETLTGDKCHSADDRRCPEKLRVQGLATDSRAAKQRSKATTKRIDDEPEQAGGAKAKPKITAIQRTAIELLIISVPELMESKAFELLVEAKGSTETALKLAKGEPPELEDEVMDDESTTQSAPKAQPTLNVYRCPRLTRALLHTKRNEFDIALFQEPAWTRIAGGKKGPVAHPNWRPVIPCEIGKNEQPGVMAYLNAEPKDFRIAMRTDLLESKCGQILEIRQAGHRAVLLVNLYNVPAASAAGEWIVEKLPEIEWPQNMAIILTGDWNLHHEWWEEKRGGSNRMSRNTVEWLREADFMLMNEPDVPTFFGQGNEARTTIDLTFINTEANDNDIVKEWAVDRGLANTSDHAAIRWVIDQGAIPVDTTPNSRYNFKKADVATFKASLREELDKCHTLFEKLAVPESIEKVEDVEEATIALMRSLEEATRKAVPLRKPSRYSKDYWTDELDDLLKAAHDAADDAREDKRVRGWISEEASKDVTAKRKKFKRRVKAVAAKAANDKLEAADPNEVWKFKRWTQGKREYPSPAFHPRGGGPKVVQHQEKCDLLLKELLPEPQDDTETEMPDLSAPRPDEYKLPAITRGK</sequence>
<name>A0A0C3LLS9_9AGAM</name>
<feature type="compositionally biased region" description="Polar residues" evidence="1">
    <location>
        <begin position="72"/>
        <end position="82"/>
    </location>
</feature>
<proteinExistence type="predicted"/>
<feature type="region of interest" description="Disordered" evidence="1">
    <location>
        <begin position="391"/>
        <end position="420"/>
    </location>
</feature>
<dbReference type="AlphaFoldDB" id="A0A0C3LLS9"/>
<keyword evidence="4" id="KW-1185">Reference proteome</keyword>
<feature type="region of interest" description="Disordered" evidence="1">
    <location>
        <begin position="51"/>
        <end position="90"/>
    </location>
</feature>
<dbReference type="Gene3D" id="3.60.10.10">
    <property type="entry name" value="Endonuclease/exonuclease/phosphatase"/>
    <property type="match status" value="1"/>
</dbReference>
<reference evidence="3 4" key="1">
    <citation type="submission" date="2014-04" db="EMBL/GenBank/DDBJ databases">
        <authorList>
            <consortium name="DOE Joint Genome Institute"/>
            <person name="Kuo A."/>
            <person name="Girlanda M."/>
            <person name="Perotto S."/>
            <person name="Kohler A."/>
            <person name="Nagy L.G."/>
            <person name="Floudas D."/>
            <person name="Copeland A."/>
            <person name="Barry K.W."/>
            <person name="Cichocki N."/>
            <person name="Veneault-Fourrey C."/>
            <person name="LaButti K."/>
            <person name="Lindquist E.A."/>
            <person name="Lipzen A."/>
            <person name="Lundell T."/>
            <person name="Morin E."/>
            <person name="Murat C."/>
            <person name="Sun H."/>
            <person name="Tunlid A."/>
            <person name="Henrissat B."/>
            <person name="Grigoriev I.V."/>
            <person name="Hibbett D.S."/>
            <person name="Martin F."/>
            <person name="Nordberg H.P."/>
            <person name="Cantor M.N."/>
            <person name="Hua S.X."/>
        </authorList>
    </citation>
    <scope>NUCLEOTIDE SEQUENCE [LARGE SCALE GENOMIC DNA]</scope>
    <source>
        <strain evidence="3 4">MUT 4182</strain>
    </source>
</reference>
<dbReference type="OrthoDB" id="2800852at2759"/>
<dbReference type="GO" id="GO:0003824">
    <property type="term" value="F:catalytic activity"/>
    <property type="evidence" value="ECO:0007669"/>
    <property type="project" value="InterPro"/>
</dbReference>
<dbReference type="Pfam" id="PF14529">
    <property type="entry name" value="Exo_endo_phos_2"/>
    <property type="match status" value="1"/>
</dbReference>
<feature type="region of interest" description="Disordered" evidence="1">
    <location>
        <begin position="915"/>
        <end position="947"/>
    </location>
</feature>
<organism evidence="3 4">
    <name type="scientific">Tulasnella calospora MUT 4182</name>
    <dbReference type="NCBI Taxonomy" id="1051891"/>
    <lineage>
        <taxon>Eukaryota</taxon>
        <taxon>Fungi</taxon>
        <taxon>Dikarya</taxon>
        <taxon>Basidiomycota</taxon>
        <taxon>Agaricomycotina</taxon>
        <taxon>Agaricomycetes</taxon>
        <taxon>Cantharellales</taxon>
        <taxon>Tulasnellaceae</taxon>
        <taxon>Tulasnella</taxon>
    </lineage>
</organism>
<evidence type="ECO:0000313" key="3">
    <source>
        <dbReference type="EMBL" id="KIO22297.1"/>
    </source>
</evidence>
<evidence type="ECO:0000313" key="4">
    <source>
        <dbReference type="Proteomes" id="UP000054248"/>
    </source>
</evidence>
<accession>A0A0C3LLS9</accession>
<dbReference type="EMBL" id="KN823113">
    <property type="protein sequence ID" value="KIO22297.1"/>
    <property type="molecule type" value="Genomic_DNA"/>
</dbReference>
<protein>
    <recommendedName>
        <fullName evidence="2">Endonuclease/exonuclease/phosphatase domain-containing protein</fullName>
    </recommendedName>
</protein>
<dbReference type="InterPro" id="IPR036691">
    <property type="entry name" value="Endo/exonu/phosph_ase_sf"/>
</dbReference>
<feature type="domain" description="Endonuclease/exonuclease/phosphatase" evidence="2">
    <location>
        <begin position="594"/>
        <end position="716"/>
    </location>
</feature>